<accession>A0A212IV71</accession>
<dbReference type="InterPro" id="IPR011006">
    <property type="entry name" value="CheY-like_superfamily"/>
</dbReference>
<reference evidence="12" key="1">
    <citation type="submission" date="2016-04" db="EMBL/GenBank/DDBJ databases">
        <authorList>
            <person name="Evans L.H."/>
            <person name="Alamgir A."/>
            <person name="Owens N."/>
            <person name="Weber N.D."/>
            <person name="Virtaneva K."/>
            <person name="Barbian K."/>
            <person name="Babar A."/>
            <person name="Rosenke K."/>
        </authorList>
    </citation>
    <scope>NUCLEOTIDE SEQUENCE</scope>
    <source>
        <strain evidence="12">86</strain>
    </source>
</reference>
<protein>
    <recommendedName>
        <fullName evidence="3">histidine kinase</fullName>
        <ecNumber evidence="3">2.7.13.3</ecNumber>
    </recommendedName>
</protein>
<evidence type="ECO:0000256" key="8">
    <source>
        <dbReference type="SAM" id="Phobius"/>
    </source>
</evidence>
<dbReference type="Gene3D" id="1.10.287.130">
    <property type="match status" value="1"/>
</dbReference>
<organism evidence="12">
    <name type="scientific">uncultured delta proteobacterium</name>
    <dbReference type="NCBI Taxonomy" id="34034"/>
    <lineage>
        <taxon>Bacteria</taxon>
        <taxon>Deltaproteobacteria</taxon>
        <taxon>environmental samples</taxon>
    </lineage>
</organism>
<dbReference type="InterPro" id="IPR001789">
    <property type="entry name" value="Sig_transdc_resp-reg_receiver"/>
</dbReference>
<dbReference type="Gene3D" id="3.40.50.2300">
    <property type="match status" value="2"/>
</dbReference>
<keyword evidence="8" id="KW-0812">Transmembrane</keyword>
<dbReference type="InterPro" id="IPR004358">
    <property type="entry name" value="Sig_transdc_His_kin-like_C"/>
</dbReference>
<evidence type="ECO:0000256" key="6">
    <source>
        <dbReference type="ARBA" id="ARBA00022777"/>
    </source>
</evidence>
<dbReference type="PROSITE" id="PS50885">
    <property type="entry name" value="HAMP"/>
    <property type="match status" value="1"/>
</dbReference>
<keyword evidence="4 7" id="KW-0597">Phosphoprotein</keyword>
<dbReference type="SMART" id="SM00448">
    <property type="entry name" value="REC"/>
    <property type="match status" value="2"/>
</dbReference>
<dbReference type="Pfam" id="PF00512">
    <property type="entry name" value="HisKA"/>
    <property type="match status" value="1"/>
</dbReference>
<dbReference type="InterPro" id="IPR036890">
    <property type="entry name" value="HATPase_C_sf"/>
</dbReference>
<dbReference type="FunFam" id="3.30.565.10:FF:000010">
    <property type="entry name" value="Sensor histidine kinase RcsC"/>
    <property type="match status" value="1"/>
</dbReference>
<evidence type="ECO:0000313" key="12">
    <source>
        <dbReference type="EMBL" id="SBV91059.1"/>
    </source>
</evidence>
<dbReference type="SUPFAM" id="SSF158472">
    <property type="entry name" value="HAMP domain-like"/>
    <property type="match status" value="1"/>
</dbReference>
<dbReference type="SMART" id="SM00388">
    <property type="entry name" value="HisKA"/>
    <property type="match status" value="1"/>
</dbReference>
<dbReference type="InterPro" id="IPR024478">
    <property type="entry name" value="HlyB_4HB_MCP"/>
</dbReference>
<feature type="domain" description="Histidine kinase" evidence="9">
    <location>
        <begin position="291"/>
        <end position="513"/>
    </location>
</feature>
<evidence type="ECO:0000256" key="1">
    <source>
        <dbReference type="ARBA" id="ARBA00000085"/>
    </source>
</evidence>
<dbReference type="PROSITE" id="PS50110">
    <property type="entry name" value="RESPONSE_REGULATORY"/>
    <property type="match status" value="2"/>
</dbReference>
<dbReference type="InterPro" id="IPR003660">
    <property type="entry name" value="HAMP_dom"/>
</dbReference>
<dbReference type="EC" id="2.7.13.3" evidence="3"/>
<dbReference type="PRINTS" id="PR00344">
    <property type="entry name" value="BCTRLSENSOR"/>
</dbReference>
<dbReference type="SUPFAM" id="SSF52172">
    <property type="entry name" value="CheY-like"/>
    <property type="match status" value="2"/>
</dbReference>
<evidence type="ECO:0000256" key="5">
    <source>
        <dbReference type="ARBA" id="ARBA00022679"/>
    </source>
</evidence>
<feature type="domain" description="Response regulatory" evidence="10">
    <location>
        <begin position="672"/>
        <end position="793"/>
    </location>
</feature>
<dbReference type="CDD" id="cd00082">
    <property type="entry name" value="HisKA"/>
    <property type="match status" value="1"/>
</dbReference>
<dbReference type="Pfam" id="PF02518">
    <property type="entry name" value="HATPase_c"/>
    <property type="match status" value="1"/>
</dbReference>
<dbReference type="EMBL" id="FLUQ01000001">
    <property type="protein sequence ID" value="SBV91059.1"/>
    <property type="molecule type" value="Genomic_DNA"/>
</dbReference>
<evidence type="ECO:0000256" key="2">
    <source>
        <dbReference type="ARBA" id="ARBA00004370"/>
    </source>
</evidence>
<sequence length="798" mass="88370">MSMSFRKTILCLLGISLLVTVTIGGIGSYFMLRNATNITFQYENTTKPALYLEEVKSNFWKAHSLMLQMALDKDLDAIQANHDKVIALYKSNDDLLMLYKNTEFSGPTENLLYVAMVEKRQKFHALNKHALELDLRTTNDAVIAEFNRHSNEVMLPALNEFMEALDTLSAHVLNVANLTNIENKESSDAAFMTIVAIIAVAVLILLTSGYYFASGIMRAVAEETEFAAAIAEKNFDMTLKPALLVRKDEFGIMARALETMRASLIRLIGELKASNEAAQEASRHKSVFLSRMSHEIRTPLNAIIGMVYIAKKAKDRAAVTDCLNKITTSSAHLLGLINDILDMSKIEAGKFELVEEEFGLEKLLMNVCTVASAKTDEKEQNLLVHLENGLASRYIGDGLRLSQILTNILGNACKFTPVKGVIRLTVSCVEKNSLWSMVRFSVQDTGIGMTQEQIGRLFSPFEQADAGISRQFGGTGLGLAICDKIVKLMSGDIRVESELGKGSNFIVTVRLKNSEQYERAALDACIDARRTRVMIVDKLEEVRGVFATLFNELHVAVATADSTDLAFRLLLESRECDPFNIIFLDWDTVGDEGETFVKKVKAEFGGQIIVVLVSASRFVEIEEKAVEAGVNRFLPKPVFPSAVINLVNEVMGAPAGQTALSPLDAGTFTDKRILLVEDNEMNREIAFAYMENAELTIDVAENGAEAVEKYLAAHGRYDLILMDVHMPIMDGYTATRRIRAEEANRGWQRRPVVAMTANAFKEDIASCLEAEMDDHLAKPMSVDSIMHILRKYLAGSAS</sequence>
<dbReference type="Gene3D" id="6.10.340.10">
    <property type="match status" value="1"/>
</dbReference>
<keyword evidence="5 12" id="KW-0808">Transferase</keyword>
<dbReference type="InterPro" id="IPR003594">
    <property type="entry name" value="HATPase_dom"/>
</dbReference>
<dbReference type="InterPro" id="IPR036097">
    <property type="entry name" value="HisK_dim/P_sf"/>
</dbReference>
<dbReference type="CDD" id="cd16922">
    <property type="entry name" value="HATPase_EvgS-ArcB-TorS-like"/>
    <property type="match status" value="1"/>
</dbReference>
<dbReference type="AlphaFoldDB" id="A0A212IV71"/>
<dbReference type="PANTHER" id="PTHR45339:SF5">
    <property type="entry name" value="HISTIDINE KINASE"/>
    <property type="match status" value="1"/>
</dbReference>
<evidence type="ECO:0000256" key="7">
    <source>
        <dbReference type="PROSITE-ProRule" id="PRU00169"/>
    </source>
</evidence>
<dbReference type="GO" id="GO:0016020">
    <property type="term" value="C:membrane"/>
    <property type="evidence" value="ECO:0007669"/>
    <property type="project" value="UniProtKB-SubCell"/>
</dbReference>
<feature type="modified residue" description="4-aspartylphosphate" evidence="7">
    <location>
        <position position="585"/>
    </location>
</feature>
<dbReference type="PANTHER" id="PTHR45339">
    <property type="entry name" value="HYBRID SIGNAL TRANSDUCTION HISTIDINE KINASE J"/>
    <property type="match status" value="1"/>
</dbReference>
<dbReference type="CDD" id="cd06225">
    <property type="entry name" value="HAMP"/>
    <property type="match status" value="1"/>
</dbReference>
<comment type="subcellular location">
    <subcellularLocation>
        <location evidence="2">Membrane</location>
    </subcellularLocation>
</comment>
<keyword evidence="6 12" id="KW-0418">Kinase</keyword>
<evidence type="ECO:0000259" key="9">
    <source>
        <dbReference type="PROSITE" id="PS50109"/>
    </source>
</evidence>
<keyword evidence="8" id="KW-0472">Membrane</keyword>
<dbReference type="Gene3D" id="3.30.565.10">
    <property type="entry name" value="Histidine kinase-like ATPase, C-terminal domain"/>
    <property type="match status" value="1"/>
</dbReference>
<dbReference type="Pfam" id="PF12729">
    <property type="entry name" value="4HB_MCP_1"/>
    <property type="match status" value="1"/>
</dbReference>
<feature type="domain" description="HAMP" evidence="11">
    <location>
        <begin position="214"/>
        <end position="269"/>
    </location>
</feature>
<dbReference type="GO" id="GO:0000155">
    <property type="term" value="F:phosphorelay sensor kinase activity"/>
    <property type="evidence" value="ECO:0007669"/>
    <property type="project" value="InterPro"/>
</dbReference>
<dbReference type="InterPro" id="IPR005467">
    <property type="entry name" value="His_kinase_dom"/>
</dbReference>
<gene>
    <name evidence="12" type="ORF">KL86DPRO_10132</name>
</gene>
<dbReference type="SUPFAM" id="SSF47384">
    <property type="entry name" value="Homodimeric domain of signal transducing histidine kinase"/>
    <property type="match status" value="1"/>
</dbReference>
<name>A0A212IV71_9DELT</name>
<evidence type="ECO:0000256" key="3">
    <source>
        <dbReference type="ARBA" id="ARBA00012438"/>
    </source>
</evidence>
<dbReference type="SUPFAM" id="SSF55874">
    <property type="entry name" value="ATPase domain of HSP90 chaperone/DNA topoisomerase II/histidine kinase"/>
    <property type="match status" value="1"/>
</dbReference>
<evidence type="ECO:0000259" key="10">
    <source>
        <dbReference type="PROSITE" id="PS50110"/>
    </source>
</evidence>
<evidence type="ECO:0000256" key="4">
    <source>
        <dbReference type="ARBA" id="ARBA00022553"/>
    </source>
</evidence>
<dbReference type="Pfam" id="PF00072">
    <property type="entry name" value="Response_reg"/>
    <property type="match status" value="2"/>
</dbReference>
<dbReference type="SMART" id="SM00387">
    <property type="entry name" value="HATPase_c"/>
    <property type="match status" value="1"/>
</dbReference>
<dbReference type="InterPro" id="IPR003661">
    <property type="entry name" value="HisK_dim/P_dom"/>
</dbReference>
<evidence type="ECO:0000259" key="11">
    <source>
        <dbReference type="PROSITE" id="PS50885"/>
    </source>
</evidence>
<feature type="transmembrane region" description="Helical" evidence="8">
    <location>
        <begin position="189"/>
        <end position="213"/>
    </location>
</feature>
<dbReference type="CDD" id="cd17546">
    <property type="entry name" value="REC_hyHK_CKI1_RcsC-like"/>
    <property type="match status" value="1"/>
</dbReference>
<keyword evidence="8" id="KW-1133">Transmembrane helix</keyword>
<feature type="modified residue" description="4-aspartylphosphate" evidence="7">
    <location>
        <position position="723"/>
    </location>
</feature>
<feature type="domain" description="Response regulatory" evidence="10">
    <location>
        <begin position="532"/>
        <end position="651"/>
    </location>
</feature>
<comment type="catalytic activity">
    <reaction evidence="1">
        <text>ATP + protein L-histidine = ADP + protein N-phospho-L-histidine.</text>
        <dbReference type="EC" id="2.7.13.3"/>
    </reaction>
</comment>
<dbReference type="PROSITE" id="PS50109">
    <property type="entry name" value="HIS_KIN"/>
    <property type="match status" value="1"/>
</dbReference>
<proteinExistence type="predicted"/>